<keyword evidence="2" id="KW-1185">Reference proteome</keyword>
<proteinExistence type="predicted"/>
<accession>A0A7G9QYT4</accession>
<dbReference type="KEGG" id="pei:H9L10_09210"/>
<evidence type="ECO:0000313" key="1">
    <source>
        <dbReference type="EMBL" id="QNN48509.1"/>
    </source>
</evidence>
<organism evidence="1 2">
    <name type="scientific">Phycicoccus endophyticus</name>
    <dbReference type="NCBI Taxonomy" id="1690220"/>
    <lineage>
        <taxon>Bacteria</taxon>
        <taxon>Bacillati</taxon>
        <taxon>Actinomycetota</taxon>
        <taxon>Actinomycetes</taxon>
        <taxon>Micrococcales</taxon>
        <taxon>Intrasporangiaceae</taxon>
        <taxon>Phycicoccus</taxon>
    </lineage>
</organism>
<dbReference type="AlphaFoldDB" id="A0A7G9QYT4"/>
<dbReference type="RefSeq" id="WP_166103875.1">
    <property type="nucleotide sequence ID" value="NZ_BMMY01000003.1"/>
</dbReference>
<sequence>MEKTMSTTGMTATAAARAQDAVWFGSNTAHAVDLGRFQGRSVSATGLGARDRVAADRAGFGIAVPTTGSVDPCLDGPPV</sequence>
<gene>
    <name evidence="1" type="ORF">H9L10_09210</name>
</gene>
<dbReference type="Proteomes" id="UP000515976">
    <property type="component" value="Chromosome"/>
</dbReference>
<reference evidence="1 2" key="1">
    <citation type="submission" date="2020-08" db="EMBL/GenBank/DDBJ databases">
        <title>Genome sequence of Phycicoccus endophyticus JCM 31784T.</title>
        <authorList>
            <person name="Hyun D.-W."/>
            <person name="Bae J.-W."/>
        </authorList>
    </citation>
    <scope>NUCLEOTIDE SEQUENCE [LARGE SCALE GENOMIC DNA]</scope>
    <source>
        <strain evidence="1 2">JCM 31784</strain>
    </source>
</reference>
<evidence type="ECO:0000313" key="2">
    <source>
        <dbReference type="Proteomes" id="UP000515976"/>
    </source>
</evidence>
<protein>
    <submittedName>
        <fullName evidence="1">Uncharacterized protein</fullName>
    </submittedName>
</protein>
<dbReference type="EMBL" id="CP060712">
    <property type="protein sequence ID" value="QNN48509.1"/>
    <property type="molecule type" value="Genomic_DNA"/>
</dbReference>
<name>A0A7G9QYT4_9MICO</name>